<evidence type="ECO:0000313" key="3">
    <source>
        <dbReference type="Proteomes" id="UP000316330"/>
    </source>
</evidence>
<dbReference type="Proteomes" id="UP000316330">
    <property type="component" value="Unassembled WGS sequence"/>
</dbReference>
<keyword evidence="1" id="KW-1133">Transmembrane helix</keyword>
<dbReference type="Gene3D" id="2.60.40.3830">
    <property type="match status" value="1"/>
</dbReference>
<keyword evidence="3" id="KW-1185">Reference proteome</keyword>
<dbReference type="AlphaFoldDB" id="A0A559JQ21"/>
<feature type="transmembrane region" description="Helical" evidence="1">
    <location>
        <begin position="47"/>
        <end position="73"/>
    </location>
</feature>
<protein>
    <submittedName>
        <fullName evidence="2">Uncharacterized protein</fullName>
    </submittedName>
</protein>
<organism evidence="2 3">
    <name type="scientific">Cohnella terricola</name>
    <dbReference type="NCBI Taxonomy" id="1289167"/>
    <lineage>
        <taxon>Bacteria</taxon>
        <taxon>Bacillati</taxon>
        <taxon>Bacillota</taxon>
        <taxon>Bacilli</taxon>
        <taxon>Bacillales</taxon>
        <taxon>Paenibacillaceae</taxon>
        <taxon>Cohnella</taxon>
    </lineage>
</organism>
<dbReference type="EMBL" id="VNJJ01000003">
    <property type="protein sequence ID" value="TVY01967.1"/>
    <property type="molecule type" value="Genomic_DNA"/>
</dbReference>
<comment type="caution">
    <text evidence="2">The sequence shown here is derived from an EMBL/GenBank/DDBJ whole genome shotgun (WGS) entry which is preliminary data.</text>
</comment>
<reference evidence="2 3" key="1">
    <citation type="submission" date="2019-07" db="EMBL/GenBank/DDBJ databases">
        <authorList>
            <person name="Kim J."/>
        </authorList>
    </citation>
    <scope>NUCLEOTIDE SEQUENCE [LARGE SCALE GENOMIC DNA]</scope>
    <source>
        <strain evidence="2 3">G13</strain>
    </source>
</reference>
<proteinExistence type="predicted"/>
<evidence type="ECO:0000313" key="2">
    <source>
        <dbReference type="EMBL" id="TVY01967.1"/>
    </source>
</evidence>
<keyword evidence="1" id="KW-0472">Membrane</keyword>
<name>A0A559JQ21_9BACL</name>
<accession>A0A559JQ21</accession>
<sequence>MNREQRGNEVLDLLEAMPRRPLDPGKEEDILYTLRHMSTSSERRNGILLAKIVGGILAVGAVFLCLVLLLPVISNTEGISRWFSAATPPLYSGEDAEISPIFDLVDKEGRIVYPDRLIGIKSKIAFTFDQRGFIAKSTDTVSKIFWVVWGDPAELRGASLVAKGTNLDTGETFTVNESKLGGPYYGYDASVVTAFNSFPSKGKWRIDVELNGKLYGTIVVPVKAEYIHTERYRFMISEDDALTGNNETTLIVPGHDQPDTLDVIAQLKDSSGQASRSTFRKTGDFIQSSTLEPVTEYSGTLRFDRPGRWQIELMGEKTSIEVK</sequence>
<keyword evidence="1" id="KW-0812">Transmembrane</keyword>
<dbReference type="RefSeq" id="WP_144699393.1">
    <property type="nucleotide sequence ID" value="NZ_VNJJ01000003.1"/>
</dbReference>
<gene>
    <name evidence="2" type="ORF">FPZ45_05850</name>
</gene>
<dbReference type="OrthoDB" id="2381403at2"/>
<evidence type="ECO:0000256" key="1">
    <source>
        <dbReference type="SAM" id="Phobius"/>
    </source>
</evidence>